<reference evidence="1" key="1">
    <citation type="journal article" date="2015" name="Nature">
        <title>Complex archaea that bridge the gap between prokaryotes and eukaryotes.</title>
        <authorList>
            <person name="Spang A."/>
            <person name="Saw J.H."/>
            <person name="Jorgensen S.L."/>
            <person name="Zaremba-Niedzwiedzka K."/>
            <person name="Martijn J."/>
            <person name="Lind A.E."/>
            <person name="van Eijk R."/>
            <person name="Schleper C."/>
            <person name="Guy L."/>
            <person name="Ettema T.J."/>
        </authorList>
    </citation>
    <scope>NUCLEOTIDE SEQUENCE</scope>
</reference>
<dbReference type="AlphaFoldDB" id="A0A0F9HVJ9"/>
<feature type="non-terminal residue" evidence="1">
    <location>
        <position position="1"/>
    </location>
</feature>
<accession>A0A0F9HVJ9</accession>
<evidence type="ECO:0000313" key="1">
    <source>
        <dbReference type="EMBL" id="KKM07172.1"/>
    </source>
</evidence>
<organism evidence="1">
    <name type="scientific">marine sediment metagenome</name>
    <dbReference type="NCBI Taxonomy" id="412755"/>
    <lineage>
        <taxon>unclassified sequences</taxon>
        <taxon>metagenomes</taxon>
        <taxon>ecological metagenomes</taxon>
    </lineage>
</organism>
<comment type="caution">
    <text evidence="1">The sequence shown here is derived from an EMBL/GenBank/DDBJ whole genome shotgun (WGS) entry which is preliminary data.</text>
</comment>
<name>A0A0F9HVJ9_9ZZZZ</name>
<gene>
    <name evidence="1" type="ORF">LCGC14_1736580</name>
</gene>
<proteinExistence type="predicted"/>
<protein>
    <submittedName>
        <fullName evidence="1">Uncharacterized protein</fullName>
    </submittedName>
</protein>
<sequence length="128" mass="12843">VTTGRIAVGAAAGEAQRSLAQQIKDAIFTRKQQQFGFETTGRANIASLLFESRTPVISGGGPSELGKIANVASDIASIGGSVAGIAGGFGNLLSGPKQTATKKVAAPALPTGTLAANQNLFSNLFLGN</sequence>
<dbReference type="EMBL" id="LAZR01015829">
    <property type="protein sequence ID" value="KKM07172.1"/>
    <property type="molecule type" value="Genomic_DNA"/>
</dbReference>